<dbReference type="RefSeq" id="XP_006814194.1">
    <property type="nucleotide sequence ID" value="XM_006814131.1"/>
</dbReference>
<feature type="domain" description="VWFD" evidence="3">
    <location>
        <begin position="82"/>
        <end position="266"/>
    </location>
</feature>
<dbReference type="GeneID" id="102803792"/>
<evidence type="ECO:0000259" key="3">
    <source>
        <dbReference type="PROSITE" id="PS51233"/>
    </source>
</evidence>
<gene>
    <name evidence="5" type="primary">LOC102803792</name>
</gene>
<sequence>MDSRPDEDTECYKLLCGVCLENAHDVCCPEWKVYRGSGEATLCTGTEKCCYNPEKDNCNQNKRSAPEILDIKRDTSNADQCPKCVGFGDPHIHTFDGTKFDFNGDLSESYTISKSEDGAEYYFKIDIIPGIGPHPKAPHVIISVTILSGDKTYVLSRKGDGVDTIIKDENGDDIMQGELFQVVHNDILAITENDDVIEIRMENAVVVTYTGPKLTIRIPSSLNYVVEGMCGNMDGDPTNDFNNANGITYNVSSKTGAKDFVDMWKN</sequence>
<evidence type="ECO:0000256" key="1">
    <source>
        <dbReference type="ARBA" id="ARBA00023157"/>
    </source>
</evidence>
<keyword evidence="4" id="KW-1185">Reference proteome</keyword>
<name>A0ABM0M2F3_SACKO</name>
<dbReference type="PANTHER" id="PTHR11339">
    <property type="entry name" value="EXTRACELLULAR MATRIX GLYCOPROTEIN RELATED"/>
    <property type="match status" value="1"/>
</dbReference>
<evidence type="ECO:0000313" key="5">
    <source>
        <dbReference type="RefSeq" id="XP_006814194.1"/>
    </source>
</evidence>
<evidence type="ECO:0000256" key="2">
    <source>
        <dbReference type="ARBA" id="ARBA00023180"/>
    </source>
</evidence>
<accession>A0ABM0M2F3</accession>
<keyword evidence="1" id="KW-1015">Disulfide bond</keyword>
<dbReference type="InterPro" id="IPR001846">
    <property type="entry name" value="VWF_type-D"/>
</dbReference>
<organism evidence="4 5">
    <name type="scientific">Saccoglossus kowalevskii</name>
    <name type="common">Acorn worm</name>
    <dbReference type="NCBI Taxonomy" id="10224"/>
    <lineage>
        <taxon>Eukaryota</taxon>
        <taxon>Metazoa</taxon>
        <taxon>Hemichordata</taxon>
        <taxon>Enteropneusta</taxon>
        <taxon>Harrimaniidae</taxon>
        <taxon>Saccoglossus</taxon>
    </lineage>
</organism>
<reference evidence="5" key="1">
    <citation type="submission" date="2025-08" db="UniProtKB">
        <authorList>
            <consortium name="RefSeq"/>
        </authorList>
    </citation>
    <scope>IDENTIFICATION</scope>
    <source>
        <tissue evidence="5">Testes</tissue>
    </source>
</reference>
<dbReference type="PROSITE" id="PS51233">
    <property type="entry name" value="VWFD"/>
    <property type="match status" value="1"/>
</dbReference>
<protein>
    <submittedName>
        <fullName evidence="5">IgGFc-binding protein-like</fullName>
    </submittedName>
</protein>
<dbReference type="InterPro" id="IPR050780">
    <property type="entry name" value="Mucin_vWF_Thrombospondin_sf"/>
</dbReference>
<keyword evidence="2" id="KW-0325">Glycoprotein</keyword>
<proteinExistence type="predicted"/>
<dbReference type="SMART" id="SM00216">
    <property type="entry name" value="VWD"/>
    <property type="match status" value="1"/>
</dbReference>
<dbReference type="Proteomes" id="UP000694865">
    <property type="component" value="Unplaced"/>
</dbReference>
<dbReference type="Pfam" id="PF00094">
    <property type="entry name" value="VWD"/>
    <property type="match status" value="1"/>
</dbReference>
<evidence type="ECO:0000313" key="4">
    <source>
        <dbReference type="Proteomes" id="UP000694865"/>
    </source>
</evidence>